<protein>
    <submittedName>
        <fullName evidence="1">Uncharacterized protein</fullName>
    </submittedName>
</protein>
<reference evidence="2" key="1">
    <citation type="submission" date="2024-07" db="EMBL/GenBank/DDBJ databases">
        <title>Two chromosome-level genome assemblies of Korean endemic species Abeliophyllum distichum and Forsythia ovata (Oleaceae).</title>
        <authorList>
            <person name="Jang H."/>
        </authorList>
    </citation>
    <scope>NUCLEOTIDE SEQUENCE [LARGE SCALE GENOMIC DNA]</scope>
</reference>
<evidence type="ECO:0000313" key="2">
    <source>
        <dbReference type="Proteomes" id="UP001604336"/>
    </source>
</evidence>
<accession>A0ABD1V7Q1</accession>
<proteinExistence type="predicted"/>
<dbReference type="EMBL" id="JBFOLK010000002">
    <property type="protein sequence ID" value="KAL2533365.1"/>
    <property type="molecule type" value="Genomic_DNA"/>
</dbReference>
<dbReference type="AlphaFoldDB" id="A0ABD1V7Q1"/>
<dbReference type="Proteomes" id="UP001604336">
    <property type="component" value="Unassembled WGS sequence"/>
</dbReference>
<keyword evidence="2" id="KW-1185">Reference proteome</keyword>
<sequence length="106" mass="12471">MSGLWCMGNGDFTKYRIRNSTIKDKYFKKYDSISTEYVKNVFKELPYDTIDKDMLKVNDIRITDEEKDVAYTEGLFGNCKSQRQNANDDDDFEHHVIHQSKLMITA</sequence>
<comment type="caution">
    <text evidence="1">The sequence shown here is derived from an EMBL/GenBank/DDBJ whole genome shotgun (WGS) entry which is preliminary data.</text>
</comment>
<organism evidence="1 2">
    <name type="scientific">Abeliophyllum distichum</name>
    <dbReference type="NCBI Taxonomy" id="126358"/>
    <lineage>
        <taxon>Eukaryota</taxon>
        <taxon>Viridiplantae</taxon>
        <taxon>Streptophyta</taxon>
        <taxon>Embryophyta</taxon>
        <taxon>Tracheophyta</taxon>
        <taxon>Spermatophyta</taxon>
        <taxon>Magnoliopsida</taxon>
        <taxon>eudicotyledons</taxon>
        <taxon>Gunneridae</taxon>
        <taxon>Pentapetalae</taxon>
        <taxon>asterids</taxon>
        <taxon>lamiids</taxon>
        <taxon>Lamiales</taxon>
        <taxon>Oleaceae</taxon>
        <taxon>Forsythieae</taxon>
        <taxon>Abeliophyllum</taxon>
    </lineage>
</organism>
<gene>
    <name evidence="1" type="ORF">Adt_06716</name>
</gene>
<evidence type="ECO:0000313" key="1">
    <source>
        <dbReference type="EMBL" id="KAL2533365.1"/>
    </source>
</evidence>
<name>A0ABD1V7Q1_9LAMI</name>